<sequence>MALEQNVSWSEIESMIKALAKKISNSSRTYSSITTLSRGGLVPSRLLADHLGIKKILVDKKSISSNSLFVDDIFDTGDTFAKILPKVDNPSKLTFVTLFVRREKKYPKQLIYAKKTASKQGYVVFPWDRFEFQRSKK</sequence>
<evidence type="ECO:0008006" key="5">
    <source>
        <dbReference type="Google" id="ProtNLM"/>
    </source>
</evidence>
<keyword evidence="4" id="KW-1185">Reference proteome</keyword>
<dbReference type="GO" id="GO:0016757">
    <property type="term" value="F:glycosyltransferase activity"/>
    <property type="evidence" value="ECO:0007669"/>
    <property type="project" value="UniProtKB-KW"/>
</dbReference>
<keyword evidence="1" id="KW-0328">Glycosyltransferase</keyword>
<dbReference type="InterPro" id="IPR000836">
    <property type="entry name" value="PRTase_dom"/>
</dbReference>
<proteinExistence type="predicted"/>
<dbReference type="OrthoDB" id="4952at2157"/>
<dbReference type="Gene3D" id="3.40.50.2020">
    <property type="match status" value="2"/>
</dbReference>
<keyword evidence="2" id="KW-0808">Transferase</keyword>
<evidence type="ECO:0000313" key="4">
    <source>
        <dbReference type="Proteomes" id="UP000003423"/>
    </source>
</evidence>
<dbReference type="InterPro" id="IPR029057">
    <property type="entry name" value="PRTase-like"/>
</dbReference>
<dbReference type="SUPFAM" id="SSF53271">
    <property type="entry name" value="PRTase-like"/>
    <property type="match status" value="1"/>
</dbReference>
<comment type="caution">
    <text evidence="3">The sequence shown here is derived from an EMBL/GenBank/DDBJ whole genome shotgun (WGS) entry which is preliminary data.</text>
</comment>
<dbReference type="EMBL" id="AEXL02000090">
    <property type="protein sequence ID" value="EIJ65845.1"/>
    <property type="molecule type" value="Genomic_DNA"/>
</dbReference>
<evidence type="ECO:0000313" key="3">
    <source>
        <dbReference type="EMBL" id="EIJ65845.1"/>
    </source>
</evidence>
<dbReference type="PANTHER" id="PTHR43363">
    <property type="entry name" value="HYPOXANTHINE PHOSPHORIBOSYLTRANSFERASE"/>
    <property type="match status" value="1"/>
</dbReference>
<evidence type="ECO:0000256" key="2">
    <source>
        <dbReference type="ARBA" id="ARBA00022679"/>
    </source>
</evidence>
<protein>
    <recommendedName>
        <fullName evidence="5">Phosphoribosyl transferase domain protein</fullName>
    </recommendedName>
</protein>
<dbReference type="PATRIC" id="fig|859350.6.peg.1074"/>
<dbReference type="PANTHER" id="PTHR43363:SF2">
    <property type="entry name" value="PHOSPHORIBOSYLTRANSFERASE"/>
    <property type="match status" value="1"/>
</dbReference>
<dbReference type="RefSeq" id="WP_008299155.1">
    <property type="nucleotide sequence ID" value="NZ_AEXL02000090.1"/>
</dbReference>
<accession>I3D2A2</accession>
<organism evidence="3 4">
    <name type="scientific">Candidatus Nitrosopumilus salarius BD31</name>
    <dbReference type="NCBI Taxonomy" id="859350"/>
    <lineage>
        <taxon>Archaea</taxon>
        <taxon>Nitrososphaerota</taxon>
        <taxon>Nitrososphaeria</taxon>
        <taxon>Nitrosopumilales</taxon>
        <taxon>Nitrosopumilaceae</taxon>
        <taxon>Nitrosopumilus</taxon>
    </lineage>
</organism>
<evidence type="ECO:0000256" key="1">
    <source>
        <dbReference type="ARBA" id="ARBA00022676"/>
    </source>
</evidence>
<dbReference type="AlphaFoldDB" id="I3D2A2"/>
<name>I3D2A2_9ARCH</name>
<reference evidence="3 4" key="1">
    <citation type="journal article" date="2012" name="J. Bacteriol.">
        <title>Genome sequence of "Candidatus Nitrosopumilus salaria" BD31, an ammonia-oxidizing archaeon from the San Francisco Bay estuary.</title>
        <authorList>
            <person name="Mosier A.C."/>
            <person name="Allen E.E."/>
            <person name="Kim M."/>
            <person name="Ferriera S."/>
            <person name="Francis C.A."/>
        </authorList>
    </citation>
    <scope>NUCLEOTIDE SEQUENCE [LARGE SCALE GENOMIC DNA]</scope>
    <source>
        <strain evidence="3 4">BD31</strain>
    </source>
</reference>
<dbReference type="CDD" id="cd06223">
    <property type="entry name" value="PRTases_typeI"/>
    <property type="match status" value="1"/>
</dbReference>
<gene>
    <name evidence="3" type="ORF">BD31_I0148</name>
</gene>
<dbReference type="Proteomes" id="UP000003423">
    <property type="component" value="Unassembled WGS sequence"/>
</dbReference>